<accession>A0A5A7P8A1</accession>
<dbReference type="GO" id="GO:0032259">
    <property type="term" value="P:methylation"/>
    <property type="evidence" value="ECO:0007669"/>
    <property type="project" value="UniProtKB-KW"/>
</dbReference>
<dbReference type="Proteomes" id="UP000325081">
    <property type="component" value="Unassembled WGS sequence"/>
</dbReference>
<proteinExistence type="predicted"/>
<keyword evidence="1" id="KW-0489">Methyltransferase</keyword>
<comment type="caution">
    <text evidence="1">The sequence shown here is derived from an EMBL/GenBank/DDBJ whole genome shotgun (WGS) entry which is preliminary data.</text>
</comment>
<reference evidence="2" key="1">
    <citation type="journal article" date="2019" name="Curr. Biol.">
        <title>Genome Sequence of Striga asiatica Provides Insight into the Evolution of Plant Parasitism.</title>
        <authorList>
            <person name="Yoshida S."/>
            <person name="Kim S."/>
            <person name="Wafula E.K."/>
            <person name="Tanskanen J."/>
            <person name="Kim Y.M."/>
            <person name="Honaas L."/>
            <person name="Yang Z."/>
            <person name="Spallek T."/>
            <person name="Conn C.E."/>
            <person name="Ichihashi Y."/>
            <person name="Cheong K."/>
            <person name="Cui S."/>
            <person name="Der J.P."/>
            <person name="Gundlach H."/>
            <person name="Jiao Y."/>
            <person name="Hori C."/>
            <person name="Ishida J.K."/>
            <person name="Kasahara H."/>
            <person name="Kiba T."/>
            <person name="Kim M.S."/>
            <person name="Koo N."/>
            <person name="Laohavisit A."/>
            <person name="Lee Y.H."/>
            <person name="Lumba S."/>
            <person name="McCourt P."/>
            <person name="Mortimer J.C."/>
            <person name="Mutuku J.M."/>
            <person name="Nomura T."/>
            <person name="Sasaki-Sekimoto Y."/>
            <person name="Seto Y."/>
            <person name="Wang Y."/>
            <person name="Wakatake T."/>
            <person name="Sakakibara H."/>
            <person name="Demura T."/>
            <person name="Yamaguchi S."/>
            <person name="Yoneyama K."/>
            <person name="Manabe R.I."/>
            <person name="Nelson D.C."/>
            <person name="Schulman A.H."/>
            <person name="Timko M.P."/>
            <person name="dePamphilis C.W."/>
            <person name="Choi D."/>
            <person name="Shirasu K."/>
        </authorList>
    </citation>
    <scope>NUCLEOTIDE SEQUENCE [LARGE SCALE GENOMIC DNA]</scope>
    <source>
        <strain evidence="2">cv. UVA1</strain>
    </source>
</reference>
<dbReference type="EMBL" id="BKCP01003002">
    <property type="protein sequence ID" value="GER28718.1"/>
    <property type="molecule type" value="Genomic_DNA"/>
</dbReference>
<keyword evidence="2" id="KW-1185">Reference proteome</keyword>
<keyword evidence="1" id="KW-0808">Transferase</keyword>
<name>A0A5A7P8A1_STRAF</name>
<gene>
    <name evidence="1" type="ORF">STAS_04525</name>
</gene>
<evidence type="ECO:0000313" key="2">
    <source>
        <dbReference type="Proteomes" id="UP000325081"/>
    </source>
</evidence>
<dbReference type="GO" id="GO:0008168">
    <property type="term" value="F:methyltransferase activity"/>
    <property type="evidence" value="ECO:0007669"/>
    <property type="project" value="UniProtKB-KW"/>
</dbReference>
<dbReference type="AlphaFoldDB" id="A0A5A7P8A1"/>
<organism evidence="1 2">
    <name type="scientific">Striga asiatica</name>
    <name type="common">Asiatic witchweed</name>
    <name type="synonym">Buchnera asiatica</name>
    <dbReference type="NCBI Taxonomy" id="4170"/>
    <lineage>
        <taxon>Eukaryota</taxon>
        <taxon>Viridiplantae</taxon>
        <taxon>Streptophyta</taxon>
        <taxon>Embryophyta</taxon>
        <taxon>Tracheophyta</taxon>
        <taxon>Spermatophyta</taxon>
        <taxon>Magnoliopsida</taxon>
        <taxon>eudicotyledons</taxon>
        <taxon>Gunneridae</taxon>
        <taxon>Pentapetalae</taxon>
        <taxon>asterids</taxon>
        <taxon>lamiids</taxon>
        <taxon>Lamiales</taxon>
        <taxon>Orobanchaceae</taxon>
        <taxon>Buchnereae</taxon>
        <taxon>Striga</taxon>
    </lineage>
</organism>
<sequence>MNFNRTATLRVRFNEPVLRRPIRPVDITPPPNPHRRYTLKKDVVAAHQSSPPLSWRTLMPEREVETRPLDGLAADMSRVQAAIDELRAERKGGLENLNGS</sequence>
<evidence type="ECO:0000313" key="1">
    <source>
        <dbReference type="EMBL" id="GER28718.1"/>
    </source>
</evidence>
<protein>
    <submittedName>
        <fullName evidence="1">Ribosomal RNA large subunit methyltransferase G</fullName>
    </submittedName>
</protein>